<sequence length="164" mass="18854">MSVYSAQSSVDPLSKVSYSSYEPASQVFLDSHIGVSGPHIRQFLKWQDRNIRKAYLEWRHWEGRLSTDQRALLEQLYGQLVNLREGLRQQSTTLRHSWGPDVLQTTKLYRITSSTFQTHVKQTTEQARKRAKAEARAAQERSSRSSAGESTTDITYHTVLKDLL</sequence>
<keyword evidence="3" id="KW-1185">Reference proteome</keyword>
<proteinExistence type="predicted"/>
<dbReference type="Proteomes" id="UP000305948">
    <property type="component" value="Unassembled WGS sequence"/>
</dbReference>
<reference evidence="2 3" key="1">
    <citation type="journal article" date="2019" name="Nat. Ecol. Evol.">
        <title>Megaphylogeny resolves global patterns of mushroom evolution.</title>
        <authorList>
            <person name="Varga T."/>
            <person name="Krizsan K."/>
            <person name="Foldi C."/>
            <person name="Dima B."/>
            <person name="Sanchez-Garcia M."/>
            <person name="Sanchez-Ramirez S."/>
            <person name="Szollosi G.J."/>
            <person name="Szarkandi J.G."/>
            <person name="Papp V."/>
            <person name="Albert L."/>
            <person name="Andreopoulos W."/>
            <person name="Angelini C."/>
            <person name="Antonin V."/>
            <person name="Barry K.W."/>
            <person name="Bougher N.L."/>
            <person name="Buchanan P."/>
            <person name="Buyck B."/>
            <person name="Bense V."/>
            <person name="Catcheside P."/>
            <person name="Chovatia M."/>
            <person name="Cooper J."/>
            <person name="Damon W."/>
            <person name="Desjardin D."/>
            <person name="Finy P."/>
            <person name="Geml J."/>
            <person name="Haridas S."/>
            <person name="Hughes K."/>
            <person name="Justo A."/>
            <person name="Karasinski D."/>
            <person name="Kautmanova I."/>
            <person name="Kiss B."/>
            <person name="Kocsube S."/>
            <person name="Kotiranta H."/>
            <person name="LaButti K.M."/>
            <person name="Lechner B.E."/>
            <person name="Liimatainen K."/>
            <person name="Lipzen A."/>
            <person name="Lukacs Z."/>
            <person name="Mihaltcheva S."/>
            <person name="Morgado L.N."/>
            <person name="Niskanen T."/>
            <person name="Noordeloos M.E."/>
            <person name="Ohm R.A."/>
            <person name="Ortiz-Santana B."/>
            <person name="Ovrebo C."/>
            <person name="Racz N."/>
            <person name="Riley R."/>
            <person name="Savchenko A."/>
            <person name="Shiryaev A."/>
            <person name="Soop K."/>
            <person name="Spirin V."/>
            <person name="Szebenyi C."/>
            <person name="Tomsovsky M."/>
            <person name="Tulloss R.E."/>
            <person name="Uehling J."/>
            <person name="Grigoriev I.V."/>
            <person name="Vagvolgyi C."/>
            <person name="Papp T."/>
            <person name="Martin F.M."/>
            <person name="Miettinen O."/>
            <person name="Hibbett D.S."/>
            <person name="Nagy L.G."/>
        </authorList>
    </citation>
    <scope>NUCLEOTIDE SEQUENCE [LARGE SCALE GENOMIC DNA]</scope>
    <source>
        <strain evidence="2 3">OMC1185</strain>
    </source>
</reference>
<dbReference type="AlphaFoldDB" id="A0A5C3N6Q4"/>
<feature type="compositionally biased region" description="Basic and acidic residues" evidence="1">
    <location>
        <begin position="126"/>
        <end position="143"/>
    </location>
</feature>
<gene>
    <name evidence="2" type="ORF">OE88DRAFT_1254134</name>
</gene>
<feature type="region of interest" description="Disordered" evidence="1">
    <location>
        <begin position="121"/>
        <end position="151"/>
    </location>
</feature>
<protein>
    <submittedName>
        <fullName evidence="2">Uncharacterized protein</fullName>
    </submittedName>
</protein>
<evidence type="ECO:0000313" key="3">
    <source>
        <dbReference type="Proteomes" id="UP000305948"/>
    </source>
</evidence>
<evidence type="ECO:0000313" key="2">
    <source>
        <dbReference type="EMBL" id="TFK53489.1"/>
    </source>
</evidence>
<organism evidence="2 3">
    <name type="scientific">Heliocybe sulcata</name>
    <dbReference type="NCBI Taxonomy" id="5364"/>
    <lineage>
        <taxon>Eukaryota</taxon>
        <taxon>Fungi</taxon>
        <taxon>Dikarya</taxon>
        <taxon>Basidiomycota</taxon>
        <taxon>Agaricomycotina</taxon>
        <taxon>Agaricomycetes</taxon>
        <taxon>Gloeophyllales</taxon>
        <taxon>Gloeophyllaceae</taxon>
        <taxon>Heliocybe</taxon>
    </lineage>
</organism>
<accession>A0A5C3N6Q4</accession>
<name>A0A5C3N6Q4_9AGAM</name>
<evidence type="ECO:0000256" key="1">
    <source>
        <dbReference type="SAM" id="MobiDB-lite"/>
    </source>
</evidence>
<dbReference type="EMBL" id="ML213507">
    <property type="protein sequence ID" value="TFK53489.1"/>
    <property type="molecule type" value="Genomic_DNA"/>
</dbReference>